<evidence type="ECO:0000256" key="1">
    <source>
        <dbReference type="SAM" id="MobiDB-lite"/>
    </source>
</evidence>
<feature type="compositionally biased region" description="Low complexity" evidence="1">
    <location>
        <begin position="103"/>
        <end position="113"/>
    </location>
</feature>
<feature type="region of interest" description="Disordered" evidence="1">
    <location>
        <begin position="94"/>
        <end position="130"/>
    </location>
</feature>
<dbReference type="Proteomes" id="UP000027138">
    <property type="component" value="Unassembled WGS sequence"/>
</dbReference>
<accession>A0A067JSV1</accession>
<feature type="compositionally biased region" description="Low complexity" evidence="1">
    <location>
        <begin position="31"/>
        <end position="47"/>
    </location>
</feature>
<feature type="region of interest" description="Disordered" evidence="1">
    <location>
        <begin position="1"/>
        <end position="82"/>
    </location>
</feature>
<protein>
    <submittedName>
        <fullName evidence="2">Uncharacterized protein</fullName>
    </submittedName>
</protein>
<organism evidence="2 3">
    <name type="scientific">Jatropha curcas</name>
    <name type="common">Barbados nut</name>
    <dbReference type="NCBI Taxonomy" id="180498"/>
    <lineage>
        <taxon>Eukaryota</taxon>
        <taxon>Viridiplantae</taxon>
        <taxon>Streptophyta</taxon>
        <taxon>Embryophyta</taxon>
        <taxon>Tracheophyta</taxon>
        <taxon>Spermatophyta</taxon>
        <taxon>Magnoliopsida</taxon>
        <taxon>eudicotyledons</taxon>
        <taxon>Gunneridae</taxon>
        <taxon>Pentapetalae</taxon>
        <taxon>rosids</taxon>
        <taxon>fabids</taxon>
        <taxon>Malpighiales</taxon>
        <taxon>Euphorbiaceae</taxon>
        <taxon>Crotonoideae</taxon>
        <taxon>Jatropheae</taxon>
        <taxon>Jatropha</taxon>
    </lineage>
</organism>
<proteinExistence type="predicted"/>
<evidence type="ECO:0000313" key="3">
    <source>
        <dbReference type="Proteomes" id="UP000027138"/>
    </source>
</evidence>
<keyword evidence="3" id="KW-1185">Reference proteome</keyword>
<evidence type="ECO:0000313" key="2">
    <source>
        <dbReference type="EMBL" id="KDP26967.1"/>
    </source>
</evidence>
<reference evidence="2 3" key="1">
    <citation type="journal article" date="2014" name="PLoS ONE">
        <title>Global Analysis of Gene Expression Profiles in Physic Nut (Jatropha curcas L.) Seedlings Exposed to Salt Stress.</title>
        <authorList>
            <person name="Zhang L."/>
            <person name="Zhang C."/>
            <person name="Wu P."/>
            <person name="Chen Y."/>
            <person name="Li M."/>
            <person name="Jiang H."/>
            <person name="Wu G."/>
        </authorList>
    </citation>
    <scope>NUCLEOTIDE SEQUENCE [LARGE SCALE GENOMIC DNA]</scope>
    <source>
        <strain evidence="3">cv. GZQX0401</strain>
        <tissue evidence="2">Young leaves</tissue>
    </source>
</reference>
<name>A0A067JSV1_JATCU</name>
<gene>
    <name evidence="2" type="ORF">JCGZ_22201</name>
</gene>
<sequence>MEEDLGEDGEGKVKEEDKGEDGEGKVNGIFSVSSSPAPSPSHSIPDPEMIQAMEDRLQEQECPIKQQHGAGASSSNPPLTIDRDVSTALHQLLPSLDPDTADDTLVTPVDTTTHPANTPADATTLDCAED</sequence>
<dbReference type="AlphaFoldDB" id="A0A067JSV1"/>
<feature type="compositionally biased region" description="Basic and acidic residues" evidence="1">
    <location>
        <begin position="9"/>
        <end position="24"/>
    </location>
</feature>
<dbReference type="EMBL" id="KK914886">
    <property type="protein sequence ID" value="KDP26967.1"/>
    <property type="molecule type" value="Genomic_DNA"/>
</dbReference>